<dbReference type="GO" id="GO:0008840">
    <property type="term" value="F:4-hydroxy-tetrahydrodipicolinate synthase activity"/>
    <property type="evidence" value="ECO:0007669"/>
    <property type="project" value="TreeGrafter"/>
</dbReference>
<dbReference type="SMART" id="SM01130">
    <property type="entry name" value="DHDPS"/>
    <property type="match status" value="1"/>
</dbReference>
<proteinExistence type="predicted"/>
<dbReference type="CDD" id="cd00408">
    <property type="entry name" value="DHDPS-like"/>
    <property type="match status" value="1"/>
</dbReference>
<name>C4JL40_UNCRE</name>
<dbReference type="PANTHER" id="PTHR12128:SF47">
    <property type="entry name" value="DIHYDRODIPICOLINATE SYNTHASE-RELATED"/>
    <property type="match status" value="1"/>
</dbReference>
<dbReference type="Pfam" id="PF00701">
    <property type="entry name" value="DHDPS"/>
    <property type="match status" value="1"/>
</dbReference>
<dbReference type="KEGG" id="ure:UREG_00255"/>
<dbReference type="InParanoid" id="C4JL40"/>
<keyword evidence="2" id="KW-1185">Reference proteome</keyword>
<dbReference type="Proteomes" id="UP000002058">
    <property type="component" value="Unassembled WGS sequence"/>
</dbReference>
<evidence type="ECO:0000313" key="1">
    <source>
        <dbReference type="EMBL" id="EEP75409.1"/>
    </source>
</evidence>
<dbReference type="InterPro" id="IPR013785">
    <property type="entry name" value="Aldolase_TIM"/>
</dbReference>
<accession>C4JL40</accession>
<protein>
    <recommendedName>
        <fullName evidence="3">Dihydrodipicolinate synthase</fullName>
    </recommendedName>
</protein>
<dbReference type="EMBL" id="CH476615">
    <property type="protein sequence ID" value="EEP75409.1"/>
    <property type="molecule type" value="Genomic_DNA"/>
</dbReference>
<dbReference type="SUPFAM" id="SSF51569">
    <property type="entry name" value="Aldolase"/>
    <property type="match status" value="1"/>
</dbReference>
<evidence type="ECO:0008006" key="3">
    <source>
        <dbReference type="Google" id="ProtNLM"/>
    </source>
</evidence>
<dbReference type="RefSeq" id="XP_002540742.1">
    <property type="nucleotide sequence ID" value="XM_002540696.1"/>
</dbReference>
<dbReference type="Gene3D" id="3.20.20.70">
    <property type="entry name" value="Aldolase class I"/>
    <property type="match status" value="1"/>
</dbReference>
<dbReference type="InterPro" id="IPR002220">
    <property type="entry name" value="DapA-like"/>
</dbReference>
<dbReference type="GeneID" id="8444907"/>
<evidence type="ECO:0000313" key="2">
    <source>
        <dbReference type="Proteomes" id="UP000002058"/>
    </source>
</evidence>
<dbReference type="STRING" id="336963.C4JL40"/>
<dbReference type="eggNOG" id="ENOG502SG3E">
    <property type="taxonomic scope" value="Eukaryota"/>
</dbReference>
<dbReference type="AlphaFoldDB" id="C4JL40"/>
<reference evidence="2" key="1">
    <citation type="journal article" date="2009" name="Genome Res.">
        <title>Comparative genomic analyses of the human fungal pathogens Coccidioides and their relatives.</title>
        <authorList>
            <person name="Sharpton T.J."/>
            <person name="Stajich J.E."/>
            <person name="Rounsley S.D."/>
            <person name="Gardner M.J."/>
            <person name="Wortman J.R."/>
            <person name="Jordar V.S."/>
            <person name="Maiti R."/>
            <person name="Kodira C.D."/>
            <person name="Neafsey D.E."/>
            <person name="Zeng Q."/>
            <person name="Hung C.-Y."/>
            <person name="McMahan C."/>
            <person name="Muszewska A."/>
            <person name="Grynberg M."/>
            <person name="Mandel M.A."/>
            <person name="Kellner E.M."/>
            <person name="Barker B.M."/>
            <person name="Galgiani J.N."/>
            <person name="Orbach M.J."/>
            <person name="Kirkland T.N."/>
            <person name="Cole G.T."/>
            <person name="Henn M.R."/>
            <person name="Birren B.W."/>
            <person name="Taylor J.W."/>
        </authorList>
    </citation>
    <scope>NUCLEOTIDE SEQUENCE [LARGE SCALE GENOMIC DNA]</scope>
    <source>
        <strain evidence="2">UAMH 1704</strain>
    </source>
</reference>
<dbReference type="PANTHER" id="PTHR12128">
    <property type="entry name" value="DIHYDRODIPICOLINATE SYNTHASE"/>
    <property type="match status" value="1"/>
</dbReference>
<dbReference type="OrthoDB" id="191315at2759"/>
<dbReference type="OMA" id="KHAVACY"/>
<dbReference type="HOGENOM" id="CLU_049343_0_2_1"/>
<sequence length="377" mass="40316">MSMAQQEFHIPTVGVPCLQPGYSHWQSLWETCVSGFEWSLPQIPVKSILVAGSRLSKYIQNQSTMPPRVPPPGVWCPAVTFFDPKSDTLDLAAQKKYYAYLSRSGLTGLVILGTNAEAFLLTREERAQLIGTARKAVGPEYPIMAGVGAHSTRQVLEHINDAVAAGANYVLVLPPAYFGKATTPSVIKSFFDYVACQSPLPVVIYNFPGVCNGVDMDSDLITTIAKKNPNIVGVKLTCASVGKITRLAATLLPEDFSVFGGQSDFLIGGLSVGSAGCIAAFANVFPKTISKIYQLYKSGNVDAALELHRKAALAESPCKSGIATTKYAAAIFSAKAAGIEGAELKLLPRRPYQPPSEAEKENVRNVMAGVANIEAEL</sequence>
<dbReference type="PRINTS" id="PR00146">
    <property type="entry name" value="DHPICSNTHASE"/>
</dbReference>
<gene>
    <name evidence="1" type="ORF">UREG_00255</name>
</gene>
<organism evidence="1 2">
    <name type="scientific">Uncinocarpus reesii (strain UAMH 1704)</name>
    <dbReference type="NCBI Taxonomy" id="336963"/>
    <lineage>
        <taxon>Eukaryota</taxon>
        <taxon>Fungi</taxon>
        <taxon>Dikarya</taxon>
        <taxon>Ascomycota</taxon>
        <taxon>Pezizomycotina</taxon>
        <taxon>Eurotiomycetes</taxon>
        <taxon>Eurotiomycetidae</taxon>
        <taxon>Onygenales</taxon>
        <taxon>Onygenaceae</taxon>
        <taxon>Uncinocarpus</taxon>
    </lineage>
</organism>
<dbReference type="VEuPathDB" id="FungiDB:UREG_00255"/>